<gene>
    <name evidence="6" type="ORF">UG56_008280</name>
</gene>
<evidence type="ECO:0000313" key="6">
    <source>
        <dbReference type="EMBL" id="OIJ27367.1"/>
    </source>
</evidence>
<dbReference type="PANTHER" id="PTHR30055:SF238">
    <property type="entry name" value="MYCOFACTOCIN BIOSYNTHESIS TRANSCRIPTIONAL REGULATOR MFTR-RELATED"/>
    <property type="match status" value="1"/>
</dbReference>
<protein>
    <recommendedName>
        <fullName evidence="5">HTH tetR-type domain-containing protein</fullName>
    </recommendedName>
</protein>
<dbReference type="InterPro" id="IPR050109">
    <property type="entry name" value="HTH-type_TetR-like_transc_reg"/>
</dbReference>
<dbReference type="Pfam" id="PF00440">
    <property type="entry name" value="TetR_N"/>
    <property type="match status" value="1"/>
</dbReference>
<evidence type="ECO:0000313" key="7">
    <source>
        <dbReference type="Proteomes" id="UP000033772"/>
    </source>
</evidence>
<dbReference type="GO" id="GO:0003700">
    <property type="term" value="F:DNA-binding transcription factor activity"/>
    <property type="evidence" value="ECO:0007669"/>
    <property type="project" value="TreeGrafter"/>
</dbReference>
<dbReference type="PROSITE" id="PS50977">
    <property type="entry name" value="HTH_TETR_2"/>
    <property type="match status" value="1"/>
</dbReference>
<keyword evidence="1" id="KW-0805">Transcription regulation</keyword>
<evidence type="ECO:0000256" key="1">
    <source>
        <dbReference type="ARBA" id="ARBA00023015"/>
    </source>
</evidence>
<dbReference type="Gene3D" id="1.10.357.10">
    <property type="entry name" value="Tetracycline Repressor, domain 2"/>
    <property type="match status" value="1"/>
</dbReference>
<evidence type="ECO:0000256" key="3">
    <source>
        <dbReference type="ARBA" id="ARBA00023163"/>
    </source>
</evidence>
<feature type="DNA-binding region" description="H-T-H motif" evidence="4">
    <location>
        <begin position="34"/>
        <end position="53"/>
    </location>
</feature>
<dbReference type="PRINTS" id="PR00455">
    <property type="entry name" value="HTHTETR"/>
</dbReference>
<keyword evidence="7" id="KW-1185">Reference proteome</keyword>
<comment type="caution">
    <text evidence="6">The sequence shown here is derived from an EMBL/GenBank/DDBJ whole genome shotgun (WGS) entry which is preliminary data.</text>
</comment>
<dbReference type="GO" id="GO:0000976">
    <property type="term" value="F:transcription cis-regulatory region binding"/>
    <property type="evidence" value="ECO:0007669"/>
    <property type="project" value="TreeGrafter"/>
</dbReference>
<organism evidence="6 7">
    <name type="scientific">Nocardioides luteus</name>
    <dbReference type="NCBI Taxonomy" id="1844"/>
    <lineage>
        <taxon>Bacteria</taxon>
        <taxon>Bacillati</taxon>
        <taxon>Actinomycetota</taxon>
        <taxon>Actinomycetes</taxon>
        <taxon>Propionibacteriales</taxon>
        <taxon>Nocardioidaceae</taxon>
        <taxon>Nocardioides</taxon>
    </lineage>
</organism>
<evidence type="ECO:0000256" key="2">
    <source>
        <dbReference type="ARBA" id="ARBA00023125"/>
    </source>
</evidence>
<dbReference type="OrthoDB" id="7252896at2"/>
<proteinExistence type="predicted"/>
<accession>A0A1J4N8S0</accession>
<dbReference type="SUPFAM" id="SSF46689">
    <property type="entry name" value="Homeodomain-like"/>
    <property type="match status" value="1"/>
</dbReference>
<dbReference type="EMBL" id="JZDQ02000009">
    <property type="protein sequence ID" value="OIJ27367.1"/>
    <property type="molecule type" value="Genomic_DNA"/>
</dbReference>
<dbReference type="STRING" id="1844.UG56_008280"/>
<dbReference type="InterPro" id="IPR009057">
    <property type="entry name" value="Homeodomain-like_sf"/>
</dbReference>
<name>A0A1J4N8S0_9ACTN</name>
<dbReference type="InterPro" id="IPR001647">
    <property type="entry name" value="HTH_TetR"/>
</dbReference>
<keyword evidence="2 4" id="KW-0238">DNA-binding</keyword>
<dbReference type="PANTHER" id="PTHR30055">
    <property type="entry name" value="HTH-TYPE TRANSCRIPTIONAL REGULATOR RUTR"/>
    <property type="match status" value="1"/>
</dbReference>
<feature type="domain" description="HTH tetR-type" evidence="5">
    <location>
        <begin position="11"/>
        <end position="71"/>
    </location>
</feature>
<dbReference type="Proteomes" id="UP000033772">
    <property type="component" value="Unassembled WGS sequence"/>
</dbReference>
<reference evidence="6" key="1">
    <citation type="submission" date="2016-10" db="EMBL/GenBank/DDBJ databases">
        <title>Draft Genome Sequence of Nocardioides luteus Strain BAFB, an Alkane-Degrading Bacterium Isolated from JP-7 Polluted Soil.</title>
        <authorList>
            <person name="Brown L."/>
            <person name="Ruiz O.N."/>
            <person name="Gunasekera T."/>
        </authorList>
    </citation>
    <scope>NUCLEOTIDE SEQUENCE [LARGE SCALE GENOMIC DNA]</scope>
    <source>
        <strain evidence="6">BAFB</strain>
    </source>
</reference>
<keyword evidence="3" id="KW-0804">Transcription</keyword>
<evidence type="ECO:0000256" key="4">
    <source>
        <dbReference type="PROSITE-ProRule" id="PRU00335"/>
    </source>
</evidence>
<sequence>MTEVKAPRRRTNTRARLLSAAVDVFVERGARRVTVDDLVSAAGYTRGAFYSNFNSVDEVLLEAFKEESERLIDAVRTAVGEHSDAESSGSLIGAAFDAVRPLQDRWFVLQSEVVLLSLRNPDAREIGSATFTALSEQLVEVVALALDRLDRTSTMPTDLLAQTMMGVFLHSLTMRTIRPDDPRADRLLDDALPQIIDGLSIPKGSA</sequence>
<dbReference type="AlphaFoldDB" id="A0A1J4N8S0"/>
<evidence type="ECO:0000259" key="5">
    <source>
        <dbReference type="PROSITE" id="PS50977"/>
    </source>
</evidence>
<dbReference type="RefSeq" id="WP_052694160.1">
    <property type="nucleotide sequence ID" value="NZ_JZDQ02000009.1"/>
</dbReference>